<evidence type="ECO:0000256" key="3">
    <source>
        <dbReference type="ARBA" id="ARBA00022989"/>
    </source>
</evidence>
<evidence type="ECO:0000259" key="6">
    <source>
        <dbReference type="Pfam" id="PF12698"/>
    </source>
</evidence>
<organism evidence="7 8">
    <name type="scientific">Sphingobium indicum (strain DSM 16413 / CCM 7287 / MTCC 6362 / UT26 / NBRC 101211 / UT26S)</name>
    <name type="common">Sphingobium japonicum</name>
    <dbReference type="NCBI Taxonomy" id="452662"/>
    <lineage>
        <taxon>Bacteria</taxon>
        <taxon>Pseudomonadati</taxon>
        <taxon>Pseudomonadota</taxon>
        <taxon>Alphaproteobacteria</taxon>
        <taxon>Sphingomonadales</taxon>
        <taxon>Sphingomonadaceae</taxon>
        <taxon>Sphingobium</taxon>
    </lineage>
</organism>
<feature type="transmembrane region" description="Helical" evidence="5">
    <location>
        <begin position="246"/>
        <end position="265"/>
    </location>
</feature>
<keyword evidence="8" id="KW-1185">Reference proteome</keyword>
<evidence type="ECO:0000256" key="2">
    <source>
        <dbReference type="ARBA" id="ARBA00022692"/>
    </source>
</evidence>
<feature type="transmembrane region" description="Helical" evidence="5">
    <location>
        <begin position="137"/>
        <end position="156"/>
    </location>
</feature>
<dbReference type="InterPro" id="IPR021913">
    <property type="entry name" value="DUF3526"/>
</dbReference>
<dbReference type="Pfam" id="PF12698">
    <property type="entry name" value="ABC2_membrane_3"/>
    <property type="match status" value="1"/>
</dbReference>
<dbReference type="HOGENOM" id="CLU_045816_0_0_5"/>
<evidence type="ECO:0000313" key="7">
    <source>
        <dbReference type="EMBL" id="BAI96744.1"/>
    </source>
</evidence>
<feature type="transmembrane region" description="Helical" evidence="5">
    <location>
        <begin position="177"/>
        <end position="203"/>
    </location>
</feature>
<dbReference type="Proteomes" id="UP000007753">
    <property type="component" value="Chromosome 1"/>
</dbReference>
<dbReference type="Pfam" id="PF12040">
    <property type="entry name" value="DUF3526"/>
    <property type="match status" value="1"/>
</dbReference>
<keyword evidence="4 5" id="KW-0472">Membrane</keyword>
<accession>D4Z2B2</accession>
<dbReference type="GO" id="GO:0016020">
    <property type="term" value="C:membrane"/>
    <property type="evidence" value="ECO:0007669"/>
    <property type="project" value="UniProtKB-SubCell"/>
</dbReference>
<feature type="transmembrane region" description="Helical" evidence="5">
    <location>
        <begin position="215"/>
        <end position="239"/>
    </location>
</feature>
<dbReference type="EMBL" id="AP010803">
    <property type="protein sequence ID" value="BAI96744.1"/>
    <property type="molecule type" value="Genomic_DNA"/>
</dbReference>
<gene>
    <name evidence="7" type="ordered locus">SJA_C1-19100</name>
</gene>
<dbReference type="RefSeq" id="WP_013040217.1">
    <property type="nucleotide sequence ID" value="NC_014006.1"/>
</dbReference>
<reference evidence="7 8" key="1">
    <citation type="journal article" date="2010" name="J. Bacteriol.">
        <title>Complete genome sequence of the representative gamma-hexachlorocyclohexane-degrading bacterium Sphingobium japonicum UT26.</title>
        <authorList>
            <person name="Nagata Y."/>
            <person name="Ohtsubo Y."/>
            <person name="Endo R."/>
            <person name="Ichikawa N."/>
            <person name="Ankai A."/>
            <person name="Oguchi A."/>
            <person name="Fukui S."/>
            <person name="Fujita N."/>
            <person name="Tsuda M."/>
        </authorList>
    </citation>
    <scope>NUCLEOTIDE SEQUENCE [LARGE SCALE GENOMIC DNA]</scope>
    <source>
        <strain evidence="8">DSM 16413 / CCM 7287 / MTCC 6362 / UT26 / NBRC 101211 / UT26S</strain>
    </source>
</reference>
<proteinExistence type="predicted"/>
<feature type="domain" description="ABC-2 type transporter transmembrane" evidence="6">
    <location>
        <begin position="142"/>
        <end position="262"/>
    </location>
</feature>
<comment type="subcellular location">
    <subcellularLocation>
        <location evidence="1">Membrane</location>
        <topology evidence="1">Multi-pass membrane protein</topology>
    </subcellularLocation>
</comment>
<evidence type="ECO:0000313" key="8">
    <source>
        <dbReference type="Proteomes" id="UP000007753"/>
    </source>
</evidence>
<dbReference type="AlphaFoldDB" id="D4Z2B2"/>
<name>D4Z2B2_SPHIU</name>
<protein>
    <submittedName>
        <fullName evidence="7">ABC-type transport system permease component</fullName>
    </submittedName>
</protein>
<dbReference type="eggNOG" id="COG1277">
    <property type="taxonomic scope" value="Bacteria"/>
</dbReference>
<dbReference type="InterPro" id="IPR013525">
    <property type="entry name" value="ABC2_TM"/>
</dbReference>
<dbReference type="STRING" id="452662.SJA_C1-19100"/>
<evidence type="ECO:0000256" key="5">
    <source>
        <dbReference type="SAM" id="Phobius"/>
    </source>
</evidence>
<evidence type="ECO:0000256" key="4">
    <source>
        <dbReference type="ARBA" id="ARBA00023136"/>
    </source>
</evidence>
<keyword evidence="2 5" id="KW-0812">Transmembrane</keyword>
<dbReference type="PANTHER" id="PTHR43471:SF1">
    <property type="entry name" value="ABC TRANSPORTER PERMEASE PROTEIN NOSY-RELATED"/>
    <property type="match status" value="1"/>
</dbReference>
<dbReference type="GO" id="GO:0140359">
    <property type="term" value="F:ABC-type transporter activity"/>
    <property type="evidence" value="ECO:0007669"/>
    <property type="project" value="InterPro"/>
</dbReference>
<dbReference type="PANTHER" id="PTHR43471">
    <property type="entry name" value="ABC TRANSPORTER PERMEASE"/>
    <property type="match status" value="1"/>
</dbReference>
<dbReference type="GeneID" id="29273501"/>
<feature type="transmembrane region" description="Helical" evidence="5">
    <location>
        <begin position="441"/>
        <end position="463"/>
    </location>
</feature>
<evidence type="ECO:0000256" key="1">
    <source>
        <dbReference type="ARBA" id="ARBA00004141"/>
    </source>
</evidence>
<dbReference type="KEGG" id="sjp:SJA_C1-19100"/>
<sequence>MSNASRPIRVIALHELSALWRDGRLRIAAGVALLLLLVALVSGAQYQRALSAERTQADQVERERWLNQGPKNPHSAAHYGVYAFKPASPLVLFDRGVEPFVGVGVWLEAHKMNGFVYRPAQDAGPASRFGDLSAATILRQLVPLIIILAGYAMFAGERERGTLRQLLVSGITRTRIGLGKLGAILLGAGLILAPAVLGGVAAAAIEPTAPELGRIFLLLLAYIVWLAGWTCLTLAVSALARTARSALVILLSVWLFGCILGPRLASEVAARVAPVPSEMTFRDDLEKDLGASHSSEQANKIKARILKQYGVASTAELPFDWRGISLQEGEEHGNTVFDKHFGALFDTYQVQNRWLQAIGFLAPELAIRTISQSAAGTDFAHHRRFVAAAEAHRRLMQRLLNREVLLHDREGTEYRSAADFWKNIPAFHYVQPRLTMMLGGIVPALLALAFWLAGTAFLFWFALRRLRA</sequence>
<keyword evidence="3 5" id="KW-1133">Transmembrane helix</keyword>